<feature type="compositionally biased region" description="Polar residues" evidence="1">
    <location>
        <begin position="7"/>
        <end position="22"/>
    </location>
</feature>
<dbReference type="AlphaFoldDB" id="A0A0E9QA31"/>
<reference evidence="2" key="2">
    <citation type="journal article" date="2015" name="Fish Shellfish Immunol.">
        <title>Early steps in the European eel (Anguilla anguilla)-Vibrio vulnificus interaction in the gills: Role of the RtxA13 toxin.</title>
        <authorList>
            <person name="Callol A."/>
            <person name="Pajuelo D."/>
            <person name="Ebbesson L."/>
            <person name="Teles M."/>
            <person name="MacKenzie S."/>
            <person name="Amaro C."/>
        </authorList>
    </citation>
    <scope>NUCLEOTIDE SEQUENCE</scope>
</reference>
<evidence type="ECO:0000313" key="2">
    <source>
        <dbReference type="EMBL" id="JAH12958.1"/>
    </source>
</evidence>
<protein>
    <submittedName>
        <fullName evidence="2">Uncharacterized protein</fullName>
    </submittedName>
</protein>
<reference evidence="2" key="1">
    <citation type="submission" date="2014-11" db="EMBL/GenBank/DDBJ databases">
        <authorList>
            <person name="Amaro Gonzalez C."/>
        </authorList>
    </citation>
    <scope>NUCLEOTIDE SEQUENCE</scope>
</reference>
<dbReference type="EMBL" id="GBXM01095619">
    <property type="protein sequence ID" value="JAH12958.1"/>
    <property type="molecule type" value="Transcribed_RNA"/>
</dbReference>
<proteinExistence type="predicted"/>
<sequence length="48" mass="5198">MCPFSYVKSTQSGGSVRPSGTTVNRSTPFAFYVFGVPLKLEPGLLEFP</sequence>
<accession>A0A0E9QA31</accession>
<organism evidence="2">
    <name type="scientific">Anguilla anguilla</name>
    <name type="common">European freshwater eel</name>
    <name type="synonym">Muraena anguilla</name>
    <dbReference type="NCBI Taxonomy" id="7936"/>
    <lineage>
        <taxon>Eukaryota</taxon>
        <taxon>Metazoa</taxon>
        <taxon>Chordata</taxon>
        <taxon>Craniata</taxon>
        <taxon>Vertebrata</taxon>
        <taxon>Euteleostomi</taxon>
        <taxon>Actinopterygii</taxon>
        <taxon>Neopterygii</taxon>
        <taxon>Teleostei</taxon>
        <taxon>Anguilliformes</taxon>
        <taxon>Anguillidae</taxon>
        <taxon>Anguilla</taxon>
    </lineage>
</organism>
<evidence type="ECO:0000256" key="1">
    <source>
        <dbReference type="SAM" id="MobiDB-lite"/>
    </source>
</evidence>
<name>A0A0E9QA31_ANGAN</name>
<feature type="region of interest" description="Disordered" evidence="1">
    <location>
        <begin position="1"/>
        <end position="22"/>
    </location>
</feature>